<evidence type="ECO:0000313" key="1">
    <source>
        <dbReference type="EMBL" id="KAK1440534.1"/>
    </source>
</evidence>
<accession>A0AAD8LE14</accession>
<dbReference type="Proteomes" id="UP001229421">
    <property type="component" value="Unassembled WGS sequence"/>
</dbReference>
<dbReference type="GO" id="GO:0048364">
    <property type="term" value="P:root development"/>
    <property type="evidence" value="ECO:0007669"/>
    <property type="project" value="InterPro"/>
</dbReference>
<organism evidence="1 2">
    <name type="scientific">Tagetes erecta</name>
    <name type="common">African marigold</name>
    <dbReference type="NCBI Taxonomy" id="13708"/>
    <lineage>
        <taxon>Eukaryota</taxon>
        <taxon>Viridiplantae</taxon>
        <taxon>Streptophyta</taxon>
        <taxon>Embryophyta</taxon>
        <taxon>Tracheophyta</taxon>
        <taxon>Spermatophyta</taxon>
        <taxon>Magnoliopsida</taxon>
        <taxon>eudicotyledons</taxon>
        <taxon>Gunneridae</taxon>
        <taxon>Pentapetalae</taxon>
        <taxon>asterids</taxon>
        <taxon>campanulids</taxon>
        <taxon>Asterales</taxon>
        <taxon>Asteraceae</taxon>
        <taxon>Asteroideae</taxon>
        <taxon>Heliantheae alliance</taxon>
        <taxon>Tageteae</taxon>
        <taxon>Tagetes</taxon>
    </lineage>
</organism>
<comment type="caution">
    <text evidence="1">The sequence shown here is derived from an EMBL/GenBank/DDBJ whole genome shotgun (WGS) entry which is preliminary data.</text>
</comment>
<proteinExistence type="predicted"/>
<dbReference type="GO" id="GO:0048367">
    <property type="term" value="P:shoot system development"/>
    <property type="evidence" value="ECO:0007669"/>
    <property type="project" value="InterPro"/>
</dbReference>
<dbReference type="Pfam" id="PF03087">
    <property type="entry name" value="BPS1"/>
    <property type="match status" value="1"/>
</dbReference>
<sequence length="187" mass="20909">MRKNVRGLSSSLKQCDNFSGGGSLVLVDSGDHRLAAVIPAFIGVSEMTVLVFESLLMFFSGSVSKPNRWSIVVSKIMHKESGSVNEFESIDTALRMLCKYGFSSEMGNVEIARCNDGYILQLLTWPLEPRLLLNSGKSSSKLVVNKLLPRNRILAHSSNSQRPYDPTSRRMRDRAWNLLRSQVLIMT</sequence>
<protein>
    <submittedName>
        <fullName evidence="1">Uncharacterized protein</fullName>
    </submittedName>
</protein>
<reference evidence="1" key="1">
    <citation type="journal article" date="2023" name="bioRxiv">
        <title>Improved chromosome-level genome assembly for marigold (Tagetes erecta).</title>
        <authorList>
            <person name="Jiang F."/>
            <person name="Yuan L."/>
            <person name="Wang S."/>
            <person name="Wang H."/>
            <person name="Xu D."/>
            <person name="Wang A."/>
            <person name="Fan W."/>
        </authorList>
    </citation>
    <scope>NUCLEOTIDE SEQUENCE</scope>
    <source>
        <strain evidence="1">WSJ</strain>
        <tissue evidence="1">Leaf</tissue>
    </source>
</reference>
<dbReference type="InterPro" id="IPR004320">
    <property type="entry name" value="BPS1_pln"/>
</dbReference>
<gene>
    <name evidence="1" type="ORF">QVD17_06362</name>
</gene>
<dbReference type="EMBL" id="JAUHHV010000001">
    <property type="protein sequence ID" value="KAK1440534.1"/>
    <property type="molecule type" value="Genomic_DNA"/>
</dbReference>
<keyword evidence="2" id="KW-1185">Reference proteome</keyword>
<name>A0AAD8LE14_TARER</name>
<evidence type="ECO:0000313" key="2">
    <source>
        <dbReference type="Proteomes" id="UP001229421"/>
    </source>
</evidence>
<dbReference type="AlphaFoldDB" id="A0AAD8LE14"/>